<evidence type="ECO:0000313" key="1">
    <source>
        <dbReference type="EMBL" id="GBN45860.1"/>
    </source>
</evidence>
<comment type="caution">
    <text evidence="1">The sequence shown here is derived from an EMBL/GenBank/DDBJ whole genome shotgun (WGS) entry which is preliminary data.</text>
</comment>
<proteinExistence type="predicted"/>
<evidence type="ECO:0000313" key="2">
    <source>
        <dbReference type="Proteomes" id="UP000499080"/>
    </source>
</evidence>
<organism evidence="1 2">
    <name type="scientific">Araneus ventricosus</name>
    <name type="common">Orbweaver spider</name>
    <name type="synonym">Epeira ventricosa</name>
    <dbReference type="NCBI Taxonomy" id="182803"/>
    <lineage>
        <taxon>Eukaryota</taxon>
        <taxon>Metazoa</taxon>
        <taxon>Ecdysozoa</taxon>
        <taxon>Arthropoda</taxon>
        <taxon>Chelicerata</taxon>
        <taxon>Arachnida</taxon>
        <taxon>Araneae</taxon>
        <taxon>Araneomorphae</taxon>
        <taxon>Entelegynae</taxon>
        <taxon>Araneoidea</taxon>
        <taxon>Araneidae</taxon>
        <taxon>Araneus</taxon>
    </lineage>
</organism>
<reference evidence="1 2" key="1">
    <citation type="journal article" date="2019" name="Sci. Rep.">
        <title>Orb-weaving spider Araneus ventricosus genome elucidates the spidroin gene catalogue.</title>
        <authorList>
            <person name="Kono N."/>
            <person name="Nakamura H."/>
            <person name="Ohtoshi R."/>
            <person name="Moran D.A.P."/>
            <person name="Shinohara A."/>
            <person name="Yoshida Y."/>
            <person name="Fujiwara M."/>
            <person name="Mori M."/>
            <person name="Tomita M."/>
            <person name="Arakawa K."/>
        </authorList>
    </citation>
    <scope>NUCLEOTIDE SEQUENCE [LARGE SCALE GENOMIC DNA]</scope>
</reference>
<gene>
    <name evidence="1" type="ORF">AVEN_159204_1</name>
</gene>
<dbReference type="EMBL" id="BGPR01010373">
    <property type="protein sequence ID" value="GBN45860.1"/>
    <property type="molecule type" value="Genomic_DNA"/>
</dbReference>
<dbReference type="AlphaFoldDB" id="A0A4Y2P5Z6"/>
<sequence>MRMAYYSWRNVTETTITNCLIKEGFSENKISSETEEVDSIKNSIGEREINPELLELIQKDCNTSISFEDFLDVDNELQTRGTMTDKEIVANINAEISDEETKELDQRKHEKVTFKEANKAVELFRSFLESIENIGTE</sequence>
<evidence type="ECO:0008006" key="3">
    <source>
        <dbReference type="Google" id="ProtNLM"/>
    </source>
</evidence>
<name>A0A4Y2P5Z6_ARAVE</name>
<keyword evidence="2" id="KW-1185">Reference proteome</keyword>
<protein>
    <recommendedName>
        <fullName evidence="3">DDE-1 domain-containing protein</fullName>
    </recommendedName>
</protein>
<accession>A0A4Y2P5Z6</accession>
<dbReference type="OrthoDB" id="125347at2759"/>
<dbReference type="Proteomes" id="UP000499080">
    <property type="component" value="Unassembled WGS sequence"/>
</dbReference>